<feature type="domain" description="HTH araC/xylS-type" evidence="10">
    <location>
        <begin position="666"/>
        <end position="765"/>
    </location>
</feature>
<dbReference type="Pfam" id="PF17853">
    <property type="entry name" value="GGDEF_2"/>
    <property type="match status" value="1"/>
</dbReference>
<gene>
    <name evidence="11" type="ORF">J2Z37_003308</name>
</gene>
<evidence type="ECO:0000256" key="5">
    <source>
        <dbReference type="ARBA" id="ARBA00023015"/>
    </source>
</evidence>
<dbReference type="SMART" id="SM00342">
    <property type="entry name" value="HTH_ARAC"/>
    <property type="match status" value="1"/>
</dbReference>
<keyword evidence="7 9" id="KW-0472">Membrane</keyword>
<keyword evidence="6" id="KW-0238">DNA-binding</keyword>
<organism evidence="11 12">
    <name type="scientific">Ammoniphilus resinae</name>
    <dbReference type="NCBI Taxonomy" id="861532"/>
    <lineage>
        <taxon>Bacteria</taxon>
        <taxon>Bacillati</taxon>
        <taxon>Bacillota</taxon>
        <taxon>Bacilli</taxon>
        <taxon>Bacillales</taxon>
        <taxon>Paenibacillaceae</taxon>
        <taxon>Aneurinibacillus group</taxon>
        <taxon>Ammoniphilus</taxon>
    </lineage>
</organism>
<evidence type="ECO:0000313" key="12">
    <source>
        <dbReference type="Proteomes" id="UP001519343"/>
    </source>
</evidence>
<dbReference type="Pfam" id="PF12833">
    <property type="entry name" value="HTH_18"/>
    <property type="match status" value="1"/>
</dbReference>
<dbReference type="PROSITE" id="PS01124">
    <property type="entry name" value="HTH_ARAC_FAMILY_2"/>
    <property type="match status" value="1"/>
</dbReference>
<dbReference type="Pfam" id="PF02743">
    <property type="entry name" value="dCache_1"/>
    <property type="match status" value="1"/>
</dbReference>
<evidence type="ECO:0000256" key="8">
    <source>
        <dbReference type="ARBA" id="ARBA00023163"/>
    </source>
</evidence>
<feature type="transmembrane region" description="Helical" evidence="9">
    <location>
        <begin position="12"/>
        <end position="35"/>
    </location>
</feature>
<dbReference type="PANTHER" id="PTHR43280:SF28">
    <property type="entry name" value="HTH-TYPE TRANSCRIPTIONAL ACTIVATOR RHAS"/>
    <property type="match status" value="1"/>
</dbReference>
<evidence type="ECO:0000259" key="10">
    <source>
        <dbReference type="PROSITE" id="PS01124"/>
    </source>
</evidence>
<keyword evidence="2" id="KW-1003">Cell membrane</keyword>
<keyword evidence="5" id="KW-0805">Transcription regulation</keyword>
<dbReference type="InterPro" id="IPR018062">
    <property type="entry name" value="HTH_AraC-typ_CS"/>
</dbReference>
<keyword evidence="3 9" id="KW-0812">Transmembrane</keyword>
<keyword evidence="8" id="KW-0804">Transcription</keyword>
<feature type="transmembrane region" description="Helical" evidence="9">
    <location>
        <begin position="300"/>
        <end position="321"/>
    </location>
</feature>
<comment type="caution">
    <text evidence="11">The sequence shown here is derived from an EMBL/GenBank/DDBJ whole genome shotgun (WGS) entry which is preliminary data.</text>
</comment>
<evidence type="ECO:0000256" key="9">
    <source>
        <dbReference type="SAM" id="Phobius"/>
    </source>
</evidence>
<dbReference type="Proteomes" id="UP001519343">
    <property type="component" value="Unassembled WGS sequence"/>
</dbReference>
<keyword evidence="4 9" id="KW-1133">Transmembrane helix</keyword>
<dbReference type="Gene3D" id="3.30.450.20">
    <property type="entry name" value="PAS domain"/>
    <property type="match status" value="1"/>
</dbReference>
<name>A0ABS4GTV2_9BACL</name>
<evidence type="ECO:0000256" key="1">
    <source>
        <dbReference type="ARBA" id="ARBA00004651"/>
    </source>
</evidence>
<dbReference type="InterPro" id="IPR018060">
    <property type="entry name" value="HTH_AraC"/>
</dbReference>
<dbReference type="InterPro" id="IPR009057">
    <property type="entry name" value="Homeodomain-like_sf"/>
</dbReference>
<evidence type="ECO:0000256" key="6">
    <source>
        <dbReference type="ARBA" id="ARBA00023125"/>
    </source>
</evidence>
<evidence type="ECO:0000256" key="7">
    <source>
        <dbReference type="ARBA" id="ARBA00023136"/>
    </source>
</evidence>
<dbReference type="PANTHER" id="PTHR43280">
    <property type="entry name" value="ARAC-FAMILY TRANSCRIPTIONAL REGULATOR"/>
    <property type="match status" value="1"/>
</dbReference>
<evidence type="ECO:0000256" key="2">
    <source>
        <dbReference type="ARBA" id="ARBA00022475"/>
    </source>
</evidence>
<dbReference type="SUPFAM" id="SSF46689">
    <property type="entry name" value="Homeodomain-like"/>
    <property type="match status" value="1"/>
</dbReference>
<dbReference type="InterPro" id="IPR033479">
    <property type="entry name" value="dCache_1"/>
</dbReference>
<reference evidence="11 12" key="1">
    <citation type="submission" date="2021-03" db="EMBL/GenBank/DDBJ databases">
        <title>Genomic Encyclopedia of Type Strains, Phase IV (KMG-IV): sequencing the most valuable type-strain genomes for metagenomic binning, comparative biology and taxonomic classification.</title>
        <authorList>
            <person name="Goeker M."/>
        </authorList>
    </citation>
    <scope>NUCLEOTIDE SEQUENCE [LARGE SCALE GENOMIC DNA]</scope>
    <source>
        <strain evidence="11 12">DSM 24738</strain>
    </source>
</reference>
<dbReference type="EMBL" id="JAGGKT010000010">
    <property type="protein sequence ID" value="MBP1933295.1"/>
    <property type="molecule type" value="Genomic_DNA"/>
</dbReference>
<evidence type="ECO:0000256" key="4">
    <source>
        <dbReference type="ARBA" id="ARBA00022989"/>
    </source>
</evidence>
<comment type="subcellular location">
    <subcellularLocation>
        <location evidence="1">Cell membrane</location>
        <topology evidence="1">Multi-pass membrane protein</topology>
    </subcellularLocation>
</comment>
<sequence>MRSKLLIGRNPILIQYMLPYIAILLIPLSIGWITYEQTVHMVKEEVVKSNMTLLEQSKEILDRRLEEVENFAHQLMSDSKVVSFQYLKDPYKGSNTYRIVETRERLKAYKTSSNFIFNYYILFKNSNLVLSSNSTYKLVDFYEHFIQPQSSDYDSWYEHYLGRFHHREYLPAQPFQFSGNPYSMVTYIHSLGYPNYFNGVLMVLIQNEEIKNLFSGLDTSNGGWAYIADEQGKIISFVSNNQQVAPINFNGQLEQGVIERTLNGQEYMITYTTSKQNQWRYVVGQPSHIVLEKVHYLKEITMNFMFIALIVGLAVAAVLAYQNSRPIKKLVSMITERYEGRYSLSESGGTYGFIQNTLATLFKSNEELRNKIKEQVPVLRGILIENLIKGGFKTEKEIENILEHVGMSVHGRRYVVCILDLGPFDIVLNEDILNAMDEKRVMIKEILSYYLDGFGFIHDIDQDKIAILVALDLDDDEKCRVHVNQLLGQISEEIRHTLIFHPFFAVGGIYDQWLDISLSFVEAREVLHMRSKGINETILWINDLPNTGESYYYPVDLETRLMNFARAGAKEETLKLVQELYRVNFVEKHLSRAMLLLFLSELWGSVVKLVDQVNVAQTWEELRPFITGLRESEDPQILFSNIEHALVVMCEEVNQRKKSRNVQLIDSIIEFIQSRYINPDLCLSTISEKFQISEVYLSQFFKEQTGINFSDYLERIRMDRSKELLASTNMSVYEIATEVGYLSSNTFGRAFKRINGLSASAYRRSLDNPR</sequence>
<proteinExistence type="predicted"/>
<dbReference type="RefSeq" id="WP_209811306.1">
    <property type="nucleotide sequence ID" value="NZ_JAGGKT010000010.1"/>
</dbReference>
<evidence type="ECO:0000256" key="3">
    <source>
        <dbReference type="ARBA" id="ARBA00022692"/>
    </source>
</evidence>
<dbReference type="PROSITE" id="PS00041">
    <property type="entry name" value="HTH_ARAC_FAMILY_1"/>
    <property type="match status" value="1"/>
</dbReference>
<keyword evidence="12" id="KW-1185">Reference proteome</keyword>
<dbReference type="Gene3D" id="1.10.10.60">
    <property type="entry name" value="Homeodomain-like"/>
    <property type="match status" value="2"/>
</dbReference>
<accession>A0ABS4GTV2</accession>
<dbReference type="InterPro" id="IPR041522">
    <property type="entry name" value="CdaR_GGDEF"/>
</dbReference>
<evidence type="ECO:0000313" key="11">
    <source>
        <dbReference type="EMBL" id="MBP1933295.1"/>
    </source>
</evidence>
<protein>
    <submittedName>
        <fullName evidence="11">AraC-like DNA-binding protein</fullName>
    </submittedName>
</protein>